<keyword evidence="3" id="KW-0597">Phosphoprotein</keyword>
<dbReference type="Pfam" id="PF00550">
    <property type="entry name" value="PP-binding"/>
    <property type="match status" value="1"/>
</dbReference>
<sequence>MDVAAATEADVDRISQLAARTTQFNLLLRRHTPATVSQLLTRSGTAITVRVRDRFGDYGLVGFAFADADSDAGILRVRDFFLSCRALGRNVEWRLLQALGERAAAAGLSAVELRAASGPRNQPGRMFVGSARTHFAATSRPAGALLDPARLTRADWREIEAPRQHPPRHQSAPAHAHDRQHVRWPASLDAAHRAAAAIRPTEQGTALSTVFVAPETATERQITAVWEETLGVRPIGVMDDLFALGGDSLTAALICVRLRDADLHLTISDLLQQPTIRGCARLSRPAEPAGAPAAVVADLGEQPPASLGQARIWVAENIQVHSNNQIIPTAHRITGPLDLGRLRQALQTVVARHPALRTALDDRHADAPTIRLDHFDGP</sequence>
<dbReference type="Gene3D" id="1.10.1200.10">
    <property type="entry name" value="ACP-like"/>
    <property type="match status" value="1"/>
</dbReference>
<dbReference type="PROSITE" id="PS50075">
    <property type="entry name" value="CARRIER"/>
    <property type="match status" value="1"/>
</dbReference>
<dbReference type="InterPro" id="IPR001242">
    <property type="entry name" value="Condensation_dom"/>
</dbReference>
<evidence type="ECO:0000313" key="6">
    <source>
        <dbReference type="Proteomes" id="UP001589646"/>
    </source>
</evidence>
<dbReference type="InterPro" id="IPR016181">
    <property type="entry name" value="Acyl_CoA_acyltransferase"/>
</dbReference>
<dbReference type="InterPro" id="IPR023213">
    <property type="entry name" value="CAT-like_dom_sf"/>
</dbReference>
<evidence type="ECO:0000259" key="4">
    <source>
        <dbReference type="PROSITE" id="PS50075"/>
    </source>
</evidence>
<dbReference type="Pfam" id="PF00668">
    <property type="entry name" value="Condensation"/>
    <property type="match status" value="1"/>
</dbReference>
<dbReference type="SUPFAM" id="SSF52777">
    <property type="entry name" value="CoA-dependent acyltransferases"/>
    <property type="match status" value="1"/>
</dbReference>
<evidence type="ECO:0000256" key="2">
    <source>
        <dbReference type="ARBA" id="ARBA00022450"/>
    </source>
</evidence>
<accession>A0ABV5PTH0</accession>
<dbReference type="Gene3D" id="3.30.559.10">
    <property type="entry name" value="Chloramphenicol acetyltransferase-like domain"/>
    <property type="match status" value="1"/>
</dbReference>
<dbReference type="SUPFAM" id="SSF47336">
    <property type="entry name" value="ACP-like"/>
    <property type="match status" value="1"/>
</dbReference>
<comment type="cofactor">
    <cofactor evidence="1">
        <name>pantetheine 4'-phosphate</name>
        <dbReference type="ChEBI" id="CHEBI:47942"/>
    </cofactor>
</comment>
<dbReference type="EMBL" id="JBHMCE010000002">
    <property type="protein sequence ID" value="MFB9526480.1"/>
    <property type="molecule type" value="Genomic_DNA"/>
</dbReference>
<comment type="caution">
    <text evidence="5">The sequence shown here is derived from an EMBL/GenBank/DDBJ whole genome shotgun (WGS) entry which is preliminary data.</text>
</comment>
<dbReference type="PROSITE" id="PS00012">
    <property type="entry name" value="PHOSPHOPANTETHEINE"/>
    <property type="match status" value="1"/>
</dbReference>
<keyword evidence="2" id="KW-0596">Phosphopantetheine</keyword>
<evidence type="ECO:0000256" key="1">
    <source>
        <dbReference type="ARBA" id="ARBA00001957"/>
    </source>
</evidence>
<evidence type="ECO:0000256" key="3">
    <source>
        <dbReference type="ARBA" id="ARBA00022553"/>
    </source>
</evidence>
<dbReference type="PANTHER" id="PTHR45527:SF1">
    <property type="entry name" value="FATTY ACID SYNTHASE"/>
    <property type="match status" value="1"/>
</dbReference>
<dbReference type="InterPro" id="IPR036736">
    <property type="entry name" value="ACP-like_sf"/>
</dbReference>
<keyword evidence="6" id="KW-1185">Reference proteome</keyword>
<feature type="domain" description="Carrier" evidence="4">
    <location>
        <begin position="213"/>
        <end position="287"/>
    </location>
</feature>
<reference evidence="5 6" key="1">
    <citation type="submission" date="2024-09" db="EMBL/GenBank/DDBJ databases">
        <authorList>
            <person name="Sun Q."/>
            <person name="Mori K."/>
        </authorList>
    </citation>
    <scope>NUCLEOTIDE SEQUENCE [LARGE SCALE GENOMIC DNA]</scope>
    <source>
        <strain evidence="5 6">JCM 3323</strain>
    </source>
</reference>
<dbReference type="SUPFAM" id="SSF55729">
    <property type="entry name" value="Acyl-CoA N-acyltransferases (Nat)"/>
    <property type="match status" value="1"/>
</dbReference>
<evidence type="ECO:0000313" key="5">
    <source>
        <dbReference type="EMBL" id="MFB9526480.1"/>
    </source>
</evidence>
<gene>
    <name evidence="5" type="ORF">ACFFRN_07625</name>
</gene>
<name>A0ABV5PTH0_9ACTN</name>
<dbReference type="InterPro" id="IPR009081">
    <property type="entry name" value="PP-bd_ACP"/>
</dbReference>
<protein>
    <submittedName>
        <fullName evidence="5">Phosphopantetheine-binding protein</fullName>
    </submittedName>
</protein>
<organism evidence="5 6">
    <name type="scientific">Nonomuraea roseola</name>
    <dbReference type="NCBI Taxonomy" id="46179"/>
    <lineage>
        <taxon>Bacteria</taxon>
        <taxon>Bacillati</taxon>
        <taxon>Actinomycetota</taxon>
        <taxon>Actinomycetes</taxon>
        <taxon>Streptosporangiales</taxon>
        <taxon>Streptosporangiaceae</taxon>
        <taxon>Nonomuraea</taxon>
    </lineage>
</organism>
<proteinExistence type="predicted"/>
<dbReference type="Proteomes" id="UP001589646">
    <property type="component" value="Unassembled WGS sequence"/>
</dbReference>
<dbReference type="InterPro" id="IPR006162">
    <property type="entry name" value="Ppantetheine_attach_site"/>
</dbReference>
<dbReference type="RefSeq" id="WP_346123556.1">
    <property type="nucleotide sequence ID" value="NZ_BAAAXC010000014.1"/>
</dbReference>
<dbReference type="PANTHER" id="PTHR45527">
    <property type="entry name" value="NONRIBOSOMAL PEPTIDE SYNTHETASE"/>
    <property type="match status" value="1"/>
</dbReference>